<reference evidence="2" key="1">
    <citation type="submission" date="2020-05" db="EMBL/GenBank/DDBJ databases">
        <title>Frigoriglobus tundricola gen. nov., sp. nov., a psychrotolerant cellulolytic planctomycete of the family Gemmataceae with two divergent copies of 16S rRNA gene.</title>
        <authorList>
            <person name="Kulichevskaya I.S."/>
            <person name="Ivanova A.A."/>
            <person name="Naumoff D.G."/>
            <person name="Beletsky A.V."/>
            <person name="Rijpstra W.I.C."/>
            <person name="Sinninghe Damste J.S."/>
            <person name="Mardanov A.V."/>
            <person name="Ravin N.V."/>
            <person name="Dedysh S.N."/>
        </authorList>
    </citation>
    <scope>NUCLEOTIDE SEQUENCE [LARGE SCALE GENOMIC DNA]</scope>
    <source>
        <strain evidence="2">PL17</strain>
    </source>
</reference>
<organism evidence="1 2">
    <name type="scientific">Frigoriglobus tundricola</name>
    <dbReference type="NCBI Taxonomy" id="2774151"/>
    <lineage>
        <taxon>Bacteria</taxon>
        <taxon>Pseudomonadati</taxon>
        <taxon>Planctomycetota</taxon>
        <taxon>Planctomycetia</taxon>
        <taxon>Gemmatales</taxon>
        <taxon>Gemmataceae</taxon>
        <taxon>Frigoriglobus</taxon>
    </lineage>
</organism>
<sequence>MFFNDAGFGADRAGAAALPLLDSDGIAAATVAADSACIGDGGSTLTQGIISAVNETAYRLGARVGATALEVARAVAERSE</sequence>
<dbReference type="KEGG" id="ftj:FTUN_2569"/>
<dbReference type="EMBL" id="CP053452">
    <property type="protein sequence ID" value="QJW95043.1"/>
    <property type="molecule type" value="Genomic_DNA"/>
</dbReference>
<dbReference type="RefSeq" id="WP_171470917.1">
    <property type="nucleotide sequence ID" value="NZ_CP053452.2"/>
</dbReference>
<evidence type="ECO:0000313" key="2">
    <source>
        <dbReference type="Proteomes" id="UP000503447"/>
    </source>
</evidence>
<name>A0A6M5YP40_9BACT</name>
<gene>
    <name evidence="1" type="ORF">FTUN_2569</name>
</gene>
<dbReference type="Proteomes" id="UP000503447">
    <property type="component" value="Chromosome"/>
</dbReference>
<protein>
    <submittedName>
        <fullName evidence="1">Uncharacterized protein</fullName>
    </submittedName>
</protein>
<proteinExistence type="predicted"/>
<keyword evidence="2" id="KW-1185">Reference proteome</keyword>
<evidence type="ECO:0000313" key="1">
    <source>
        <dbReference type="EMBL" id="QJW95043.1"/>
    </source>
</evidence>
<accession>A0A6M5YP40</accession>
<dbReference type="AlphaFoldDB" id="A0A6M5YP40"/>